<organism evidence="1 2">
    <name type="scientific">Nitrosomonas nitrosa</name>
    <dbReference type="NCBI Taxonomy" id="52442"/>
    <lineage>
        <taxon>Bacteria</taxon>
        <taxon>Pseudomonadati</taxon>
        <taxon>Pseudomonadota</taxon>
        <taxon>Betaproteobacteria</taxon>
        <taxon>Nitrosomonadales</taxon>
        <taxon>Nitrosomonadaceae</taxon>
        <taxon>Nitrosomonas</taxon>
    </lineage>
</organism>
<dbReference type="FunFam" id="1.10.8.350:FF:000001">
    <property type="entry name" value="Lytic murein transglycosylase B"/>
    <property type="match status" value="1"/>
</dbReference>
<accession>A0A1I4LYV6</accession>
<evidence type="ECO:0000313" key="1">
    <source>
        <dbReference type="EMBL" id="SFL96130.1"/>
    </source>
</evidence>
<dbReference type="PANTHER" id="PTHR30163:SF9">
    <property type="entry name" value="MEMBRANE-BOUND LYTIC MUREIN TRANSGLYCOSYLASE B"/>
    <property type="match status" value="1"/>
</dbReference>
<dbReference type="SUPFAM" id="SSF53955">
    <property type="entry name" value="Lysozyme-like"/>
    <property type="match status" value="1"/>
</dbReference>
<protein>
    <submittedName>
        <fullName evidence="1">Membrane-bound lytic murein transglycosylase B</fullName>
    </submittedName>
</protein>
<dbReference type="AlphaFoldDB" id="A0A1I4LYV6"/>
<name>A0A1I4LYV6_9PROT</name>
<gene>
    <name evidence="1" type="ORF">SAMN05421880_10336</name>
</gene>
<sequence length="338" mass="38297">MQFIQRNKLLRFILATFIGIISVSWSTAFASATLRPEIKHFIDEMVTEHGFIQSQLEAIFGQVQFQPAIIKLISTPPSSISWNQYRARFVNAQRIKNGVSFWNAHAQKLQQASQTFGVPEEIIVAIIGVETAYGATTGNHRVIDALTTLAFDYPRRAEFFRSELAQYLLLVREQNFDLFSLKGSYAGAIGIPQFMPGSYRRYAIDFDGDGKIDLTTNTADAIGSVANYLKEYGWEAGGPIITRAHVGVMSEFYQEILQAGIEPIHPIKKLRQANIIPLEKIDEERLATLIELKDDDNMQYWLGFNNFYVVTRYNRSTFYAMSVLQLADAIRSARNAKK</sequence>
<proteinExistence type="predicted"/>
<dbReference type="InterPro" id="IPR031304">
    <property type="entry name" value="SLT_2"/>
</dbReference>
<dbReference type="InterPro" id="IPR023346">
    <property type="entry name" value="Lysozyme-like_dom_sf"/>
</dbReference>
<dbReference type="Gene3D" id="1.10.530.10">
    <property type="match status" value="1"/>
</dbReference>
<dbReference type="NCBIfam" id="TIGR02282">
    <property type="entry name" value="MltB"/>
    <property type="match status" value="1"/>
</dbReference>
<dbReference type="GO" id="GO:0008933">
    <property type="term" value="F:peptidoglycan lytic transglycosylase activity"/>
    <property type="evidence" value="ECO:0007669"/>
    <property type="project" value="TreeGrafter"/>
</dbReference>
<dbReference type="PANTHER" id="PTHR30163">
    <property type="entry name" value="MEMBRANE-BOUND LYTIC MUREIN TRANSGLYCOSYLASE B"/>
    <property type="match status" value="1"/>
</dbReference>
<dbReference type="RefSeq" id="WP_090666208.1">
    <property type="nucleotide sequence ID" value="NZ_FOUF01000003.1"/>
</dbReference>
<dbReference type="EMBL" id="FOUF01000003">
    <property type="protein sequence ID" value="SFL96130.1"/>
    <property type="molecule type" value="Genomic_DNA"/>
</dbReference>
<dbReference type="CDD" id="cd13399">
    <property type="entry name" value="Slt35-like"/>
    <property type="match status" value="1"/>
</dbReference>
<dbReference type="Proteomes" id="UP000199561">
    <property type="component" value="Unassembled WGS sequence"/>
</dbReference>
<reference evidence="1 2" key="1">
    <citation type="submission" date="2016-10" db="EMBL/GenBank/DDBJ databases">
        <authorList>
            <person name="de Groot N.N."/>
        </authorList>
    </citation>
    <scope>NUCLEOTIDE SEQUENCE [LARGE SCALE GENOMIC DNA]</scope>
    <source>
        <strain evidence="1 2">Nm146</strain>
    </source>
</reference>
<dbReference type="GO" id="GO:0009253">
    <property type="term" value="P:peptidoglycan catabolic process"/>
    <property type="evidence" value="ECO:0007669"/>
    <property type="project" value="TreeGrafter"/>
</dbReference>
<dbReference type="STRING" id="52442.SAMN05421880_10336"/>
<dbReference type="InterPro" id="IPR011757">
    <property type="entry name" value="Lytic_transglycosylase_MltB"/>
</dbReference>
<dbReference type="InterPro" id="IPR043426">
    <property type="entry name" value="MltB-like"/>
</dbReference>
<dbReference type="Gene3D" id="1.10.8.350">
    <property type="entry name" value="Bacterial muramidase"/>
    <property type="match status" value="1"/>
</dbReference>
<dbReference type="Pfam" id="PF13406">
    <property type="entry name" value="SLT_2"/>
    <property type="match status" value="1"/>
</dbReference>
<evidence type="ECO:0000313" key="2">
    <source>
        <dbReference type="Proteomes" id="UP000199561"/>
    </source>
</evidence>
<keyword evidence="2" id="KW-1185">Reference proteome</keyword>